<evidence type="ECO:0000313" key="2">
    <source>
        <dbReference type="EMBL" id="MFC5462636.1"/>
    </source>
</evidence>
<name>A0ABW0LCQ5_9BURK</name>
<evidence type="ECO:0000313" key="3">
    <source>
        <dbReference type="Proteomes" id="UP001596050"/>
    </source>
</evidence>
<protein>
    <submittedName>
        <fullName evidence="2">Uncharacterized protein</fullName>
    </submittedName>
</protein>
<dbReference type="RefSeq" id="WP_379786129.1">
    <property type="nucleotide sequence ID" value="NZ_JBHSMU010000018.1"/>
</dbReference>
<organism evidence="2 3">
    <name type="scientific">Massilia niabensis</name>
    <dbReference type="NCBI Taxonomy" id="544910"/>
    <lineage>
        <taxon>Bacteria</taxon>
        <taxon>Pseudomonadati</taxon>
        <taxon>Pseudomonadota</taxon>
        <taxon>Betaproteobacteria</taxon>
        <taxon>Burkholderiales</taxon>
        <taxon>Oxalobacteraceae</taxon>
        <taxon>Telluria group</taxon>
        <taxon>Massilia</taxon>
    </lineage>
</organism>
<sequence length="84" mass="8936">MKLSRNERETLIGAAVVGIVMGIFFGVCTVAFSSEYEPAALSDWSTIGEAMPSFFAGLLLAFVPFGLARVLIGRFKSSAGSKSR</sequence>
<feature type="transmembrane region" description="Helical" evidence="1">
    <location>
        <begin position="53"/>
        <end position="72"/>
    </location>
</feature>
<comment type="caution">
    <text evidence="2">The sequence shown here is derived from an EMBL/GenBank/DDBJ whole genome shotgun (WGS) entry which is preliminary data.</text>
</comment>
<dbReference type="EMBL" id="JBHSMU010000018">
    <property type="protein sequence ID" value="MFC5462636.1"/>
    <property type="molecule type" value="Genomic_DNA"/>
</dbReference>
<evidence type="ECO:0000256" key="1">
    <source>
        <dbReference type="SAM" id="Phobius"/>
    </source>
</evidence>
<keyword evidence="1" id="KW-0472">Membrane</keyword>
<gene>
    <name evidence="2" type="ORF">ACFPN5_22755</name>
</gene>
<keyword evidence="3" id="KW-1185">Reference proteome</keyword>
<keyword evidence="1" id="KW-1133">Transmembrane helix</keyword>
<feature type="transmembrane region" description="Helical" evidence="1">
    <location>
        <begin position="12"/>
        <end position="33"/>
    </location>
</feature>
<proteinExistence type="predicted"/>
<dbReference type="Proteomes" id="UP001596050">
    <property type="component" value="Unassembled WGS sequence"/>
</dbReference>
<accession>A0ABW0LCQ5</accession>
<reference evidence="3" key="1">
    <citation type="journal article" date="2019" name="Int. J. Syst. Evol. Microbiol.">
        <title>The Global Catalogue of Microorganisms (GCM) 10K type strain sequencing project: providing services to taxonomists for standard genome sequencing and annotation.</title>
        <authorList>
            <consortium name="The Broad Institute Genomics Platform"/>
            <consortium name="The Broad Institute Genome Sequencing Center for Infectious Disease"/>
            <person name="Wu L."/>
            <person name="Ma J."/>
        </authorList>
    </citation>
    <scope>NUCLEOTIDE SEQUENCE [LARGE SCALE GENOMIC DNA]</scope>
    <source>
        <strain evidence="3">KACC 12649</strain>
    </source>
</reference>
<keyword evidence="1" id="KW-0812">Transmembrane</keyword>